<feature type="transmembrane region" description="Helical" evidence="1">
    <location>
        <begin position="83"/>
        <end position="107"/>
    </location>
</feature>
<sequence length="162" mass="17990">MLEEMGTVKAVDNNAGKQVIWVETQIKSTCGSCEARSNCGTGAIAKVFANKRESIKFQYDGLVTIGQQVKLGIAEESVLKASIIVYILPLLVLILSALMAQSIFPLFGLNAEIWIILFAFCAAAAAYKFIHRYLNKQSCEHFTPKILSVYPVEQQNIRFKQL</sequence>
<dbReference type="InterPro" id="IPR026268">
    <property type="entry name" value="RseC"/>
</dbReference>
<accession>A0ABU3SWK2</accession>
<keyword evidence="1" id="KW-0812">Transmembrane</keyword>
<comment type="caution">
    <text evidence="2">The sequence shown here is derived from an EMBL/GenBank/DDBJ whole genome shotgun (WGS) entry which is preliminary data.</text>
</comment>
<dbReference type="Pfam" id="PF04246">
    <property type="entry name" value="RseC_MucC"/>
    <property type="match status" value="1"/>
</dbReference>
<dbReference type="PANTHER" id="PTHR35867">
    <property type="entry name" value="PROTEIN RSEC"/>
    <property type="match status" value="1"/>
</dbReference>
<reference evidence="2 3" key="1">
    <citation type="submission" date="2023-10" db="EMBL/GenBank/DDBJ databases">
        <title>Glaciecola aquimarina strain GGW-M5 nov., isolated from a coastal seawater.</title>
        <authorList>
            <person name="Bayburt H."/>
            <person name="Kim J.M."/>
            <person name="Choi B.J."/>
            <person name="Jeon C.O."/>
        </authorList>
    </citation>
    <scope>NUCLEOTIDE SEQUENCE [LARGE SCALE GENOMIC DNA]</scope>
    <source>
        <strain evidence="2 3">KCTC 32108</strain>
    </source>
</reference>
<evidence type="ECO:0000256" key="1">
    <source>
        <dbReference type="SAM" id="Phobius"/>
    </source>
</evidence>
<keyword evidence="3" id="KW-1185">Reference proteome</keyword>
<proteinExistence type="predicted"/>
<dbReference type="RefSeq" id="WP_316025988.1">
    <property type="nucleotide sequence ID" value="NZ_JAWDIO010000002.1"/>
</dbReference>
<name>A0ABU3SWK2_9ALTE</name>
<dbReference type="PANTHER" id="PTHR35867:SF1">
    <property type="entry name" value="PROTEIN RSEC"/>
    <property type="match status" value="1"/>
</dbReference>
<dbReference type="EMBL" id="JAWDIO010000002">
    <property type="protein sequence ID" value="MDU0354384.1"/>
    <property type="molecule type" value="Genomic_DNA"/>
</dbReference>
<protein>
    <submittedName>
        <fullName evidence="2">SoxR reducing system RseC family protein</fullName>
    </submittedName>
</protein>
<dbReference type="PIRSF" id="PIRSF004923">
    <property type="entry name" value="RseC"/>
    <property type="match status" value="1"/>
</dbReference>
<feature type="transmembrane region" description="Helical" evidence="1">
    <location>
        <begin position="113"/>
        <end position="130"/>
    </location>
</feature>
<keyword evidence="1" id="KW-1133">Transmembrane helix</keyword>
<evidence type="ECO:0000313" key="2">
    <source>
        <dbReference type="EMBL" id="MDU0354384.1"/>
    </source>
</evidence>
<evidence type="ECO:0000313" key="3">
    <source>
        <dbReference type="Proteomes" id="UP001247805"/>
    </source>
</evidence>
<organism evidence="2 3">
    <name type="scientific">Paraglaciecola aquimarina</name>
    <dbReference type="NCBI Taxonomy" id="1235557"/>
    <lineage>
        <taxon>Bacteria</taxon>
        <taxon>Pseudomonadati</taxon>
        <taxon>Pseudomonadota</taxon>
        <taxon>Gammaproteobacteria</taxon>
        <taxon>Alteromonadales</taxon>
        <taxon>Alteromonadaceae</taxon>
        <taxon>Paraglaciecola</taxon>
    </lineage>
</organism>
<dbReference type="InterPro" id="IPR007359">
    <property type="entry name" value="SigmaE_reg_RseC_MucC"/>
</dbReference>
<dbReference type="Proteomes" id="UP001247805">
    <property type="component" value="Unassembled WGS sequence"/>
</dbReference>
<gene>
    <name evidence="2" type="ORF">RS130_10960</name>
</gene>
<keyword evidence="1" id="KW-0472">Membrane</keyword>